<accession>A0A561VLK9</accession>
<dbReference type="HAMAP" id="MF_01074">
    <property type="entry name" value="LarC"/>
    <property type="match status" value="1"/>
</dbReference>
<comment type="similarity">
    <text evidence="2">Belongs to the LarC family.</text>
</comment>
<feature type="region of interest" description="Disordered" evidence="3">
    <location>
        <begin position="375"/>
        <end position="436"/>
    </location>
</feature>
<dbReference type="PANTHER" id="PTHR36566">
    <property type="entry name" value="NICKEL INSERTION PROTEIN-RELATED"/>
    <property type="match status" value="1"/>
</dbReference>
<dbReference type="NCBIfam" id="NF033503">
    <property type="entry name" value="LarB"/>
    <property type="match status" value="1"/>
</dbReference>
<feature type="domain" description="PurE" evidence="4">
    <location>
        <begin position="245"/>
        <end position="392"/>
    </location>
</feature>
<comment type="catalytic activity">
    <reaction evidence="2">
        <text>Ni(II)-pyridinium-3,5-bisthiocarboxylate mononucleotide = pyridinium-3,5-bisthiocarboxylate mononucleotide + Ni(2+)</text>
        <dbReference type="Rhea" id="RHEA:54784"/>
        <dbReference type="ChEBI" id="CHEBI:49786"/>
        <dbReference type="ChEBI" id="CHEBI:137372"/>
        <dbReference type="ChEBI" id="CHEBI:137373"/>
        <dbReference type="EC" id="4.99.1.12"/>
    </reaction>
</comment>
<dbReference type="PANTHER" id="PTHR36566:SF1">
    <property type="entry name" value="PYRIDINIUM-3,5-BISTHIOCARBOXYLIC ACID MONONUCLEOTIDE NICKEL INSERTION PROTEIN"/>
    <property type="match status" value="1"/>
</dbReference>
<evidence type="ECO:0000256" key="3">
    <source>
        <dbReference type="SAM" id="MobiDB-lite"/>
    </source>
</evidence>
<feature type="compositionally biased region" description="Low complexity" evidence="3">
    <location>
        <begin position="394"/>
        <end position="436"/>
    </location>
</feature>
<dbReference type="SUPFAM" id="SSF52255">
    <property type="entry name" value="N5-CAIR mutase (phosphoribosylaminoimidazole carboxylase, PurE)"/>
    <property type="match status" value="1"/>
</dbReference>
<dbReference type="Gene3D" id="3.10.20.300">
    <property type="entry name" value="mk0293 like domain"/>
    <property type="match status" value="1"/>
</dbReference>
<proteinExistence type="inferred from homology"/>
<dbReference type="GO" id="GO:0006189">
    <property type="term" value="P:'de novo' IMP biosynthetic process"/>
    <property type="evidence" value="ECO:0007669"/>
    <property type="project" value="InterPro"/>
</dbReference>
<dbReference type="SMART" id="SM01001">
    <property type="entry name" value="AIRC"/>
    <property type="match status" value="1"/>
</dbReference>
<dbReference type="Pfam" id="PF01969">
    <property type="entry name" value="Ni_insertion"/>
    <property type="match status" value="1"/>
</dbReference>
<dbReference type="Gene3D" id="3.40.50.1970">
    <property type="match status" value="1"/>
</dbReference>
<sequence>MTDRPAPGPAATPAGFPAPPVDPSPTSGIAPVPTGAHAPAPPPPAAARPADPAPAGARVGGPGPCSAASTAGHAGRAAGSDASTAGSDASAAGSAASTAGSAASTAGSAASTAGSAASTAGSDASTAGSDASTAGSDASTAGSDASTAGRAGAEPGAAPLDYADLDLDRAARRGYPEAVFCAGKTPAQVAGIAATIRARPDVTTLFTRAEPAHAAAVLAELPDARHDADAALLAWPPTPPPPAGGLVVVIAAGTSDLPVAREAELTARYLGRPTELVVDAGVAGLHRILRRLGLLRRARAVVVAAGMDGALPSVVAGLIPAPVIALPTSVGYGAAFGGLAPLLSMVNACAPGVAVVNIDNGYGAGHLAAQIAADPPIAPAPPATGSRPTPSAPPDTATTTLPAPDTATTTLPAPDTTVASRTTPDPARTAPATPDPAKITLAAPHAVEPAAPGAAQRPSPGPGAATPGRHAWIDVSAGVAGDMLLGALLDAGAGVAAVQRAVDAVVPQAVRIGFGQVTRAGLRAGRAYVEVVAAEPPRRAWTELRAVLAAARLPAAVRERALAVFARLAQAEARVHGIEPGDVHFHEVGALDAIADVVGCCAALHELGVTSVSAGPVALGSGRVRGAHGELPVPAPAVAELALGWRVCAGGPGELATPTGMALLRTFAPVCEDLPAMTPGVVGVGAGGRDRPDRANVVRMMIAAEGDAPPPVTVLLEANVDDLDPRLWPGVLAGLLDAGAADAWLTPIVMKKGRPAHTLGVLCPPERVARLRDLVFEHTSTLGIRESVRRRTVLERCLVPVRVAGEPVMIKVGHRGGVIVQAMPEFEEVAALARRLGRPQRVVLRQAAAAAEAAGLTPGAPAPAAG</sequence>
<protein>
    <recommendedName>
        <fullName evidence="2">Pyridinium-3,5-bisthiocarboxylic acid mononucleotide nickel insertion protein</fullName>
        <shortName evidence="2">P2TMN nickel insertion protein</shortName>
        <ecNumber evidence="2">4.99.1.12</ecNumber>
    </recommendedName>
    <alternativeName>
        <fullName evidence="2">Nickel-pincer cofactor biosynthesis protein LarC</fullName>
    </alternativeName>
</protein>
<keyword evidence="6" id="KW-1185">Reference proteome</keyword>
<dbReference type="EMBL" id="VIWY01000005">
    <property type="protein sequence ID" value="TWG12498.1"/>
    <property type="molecule type" value="Genomic_DNA"/>
</dbReference>
<dbReference type="GO" id="GO:0016787">
    <property type="term" value="F:hydrolase activity"/>
    <property type="evidence" value="ECO:0007669"/>
    <property type="project" value="InterPro"/>
</dbReference>
<comment type="function">
    <text evidence="2">Involved in the biosynthesis of a nickel-pincer cofactor ((SCS)Ni(II) pincer complex). Binds Ni(2+), and functions in nickel delivery to pyridinium-3,5-bisthiocarboxylic acid mononucleotide (P2TMN), to form the mature cofactor. Is thus probably required for the activation of nickel-pincer cofactor-dependent enzymes.</text>
</comment>
<evidence type="ECO:0000256" key="1">
    <source>
        <dbReference type="ARBA" id="ARBA00022596"/>
    </source>
</evidence>
<dbReference type="GO" id="GO:0016151">
    <property type="term" value="F:nickel cation binding"/>
    <property type="evidence" value="ECO:0007669"/>
    <property type="project" value="UniProtKB-UniRule"/>
</dbReference>
<organism evidence="5 6">
    <name type="scientific">Actinoplanes teichomyceticus</name>
    <dbReference type="NCBI Taxonomy" id="1867"/>
    <lineage>
        <taxon>Bacteria</taxon>
        <taxon>Bacillati</taxon>
        <taxon>Actinomycetota</taxon>
        <taxon>Actinomycetes</taxon>
        <taxon>Micromonosporales</taxon>
        <taxon>Micromonosporaceae</taxon>
        <taxon>Actinoplanes</taxon>
    </lineage>
</organism>
<feature type="compositionally biased region" description="Low complexity" evidence="3">
    <location>
        <begin position="47"/>
        <end position="57"/>
    </location>
</feature>
<feature type="region of interest" description="Disordered" evidence="3">
    <location>
        <begin position="1"/>
        <end position="159"/>
    </location>
</feature>
<dbReference type="Gene3D" id="3.30.70.1380">
    <property type="entry name" value="Transcriptional regulatory protein pf0864 domain like"/>
    <property type="match status" value="1"/>
</dbReference>
<dbReference type="InterPro" id="IPR000031">
    <property type="entry name" value="PurE_dom"/>
</dbReference>
<reference evidence="5 6" key="1">
    <citation type="submission" date="2019-06" db="EMBL/GenBank/DDBJ databases">
        <title>Sequencing the genomes of 1000 actinobacteria strains.</title>
        <authorList>
            <person name="Klenk H.-P."/>
        </authorList>
    </citation>
    <scope>NUCLEOTIDE SEQUENCE [LARGE SCALE GENOMIC DNA]</scope>
    <source>
        <strain evidence="5 6">DSM 43866</strain>
    </source>
</reference>
<feature type="region of interest" description="Disordered" evidence="3">
    <location>
        <begin position="448"/>
        <end position="468"/>
    </location>
</feature>
<keyword evidence="1 2" id="KW-0533">Nickel</keyword>
<keyword evidence="2" id="KW-0456">Lyase</keyword>
<dbReference type="Proteomes" id="UP000320239">
    <property type="component" value="Unassembled WGS sequence"/>
</dbReference>
<dbReference type="InterPro" id="IPR039476">
    <property type="entry name" value="P2CMN_synthase_LarB"/>
</dbReference>
<dbReference type="GO" id="GO:0051604">
    <property type="term" value="P:protein maturation"/>
    <property type="evidence" value="ECO:0007669"/>
    <property type="project" value="UniProtKB-UniRule"/>
</dbReference>
<dbReference type="EC" id="4.99.1.12" evidence="2"/>
<name>A0A561VLK9_ACTTI</name>
<evidence type="ECO:0000256" key="2">
    <source>
        <dbReference type="HAMAP-Rule" id="MF_01074"/>
    </source>
</evidence>
<evidence type="ECO:0000259" key="4">
    <source>
        <dbReference type="SMART" id="SM01001"/>
    </source>
</evidence>
<dbReference type="GO" id="GO:0016829">
    <property type="term" value="F:lyase activity"/>
    <property type="evidence" value="ECO:0007669"/>
    <property type="project" value="UniProtKB-UniRule"/>
</dbReference>
<dbReference type="InterPro" id="IPR002822">
    <property type="entry name" value="Ni_insertion"/>
</dbReference>
<feature type="compositionally biased region" description="Low complexity" evidence="3">
    <location>
        <begin position="64"/>
        <end position="159"/>
    </location>
</feature>
<gene>
    <name evidence="2" type="primary">larC</name>
    <name evidence="5" type="ORF">FHX34_105365</name>
</gene>
<dbReference type="AlphaFoldDB" id="A0A561VLK9"/>
<comment type="caution">
    <text evidence="5">The sequence shown here is derived from an EMBL/GenBank/DDBJ whole genome shotgun (WGS) entry which is preliminary data.</text>
</comment>
<feature type="compositionally biased region" description="Pro residues" evidence="3">
    <location>
        <begin position="1"/>
        <end position="23"/>
    </location>
</feature>
<dbReference type="NCBIfam" id="TIGR00299">
    <property type="entry name" value="nickel pincer cofactor biosynthesis protein LarC"/>
    <property type="match status" value="1"/>
</dbReference>
<evidence type="ECO:0000313" key="6">
    <source>
        <dbReference type="Proteomes" id="UP000320239"/>
    </source>
</evidence>
<dbReference type="Pfam" id="PF00731">
    <property type="entry name" value="AIRC"/>
    <property type="match status" value="1"/>
</dbReference>
<evidence type="ECO:0000313" key="5">
    <source>
        <dbReference type="EMBL" id="TWG12498.1"/>
    </source>
</evidence>